<dbReference type="InterPro" id="IPR026935">
    <property type="entry name" value="BtrH_N"/>
</dbReference>
<dbReference type="Pfam" id="PF16169">
    <property type="entry name" value="DUF4872"/>
    <property type="match status" value="1"/>
</dbReference>
<organism evidence="3 4">
    <name type="scientific">Crystallibacter crystallopoietes</name>
    <dbReference type="NCBI Taxonomy" id="37928"/>
    <lineage>
        <taxon>Bacteria</taxon>
        <taxon>Bacillati</taxon>
        <taxon>Actinomycetota</taxon>
        <taxon>Actinomycetes</taxon>
        <taxon>Micrococcales</taxon>
        <taxon>Micrococcaceae</taxon>
        <taxon>Crystallibacter</taxon>
    </lineage>
</organism>
<keyword evidence="4" id="KW-1185">Reference proteome</keyword>
<evidence type="ECO:0000259" key="2">
    <source>
        <dbReference type="Pfam" id="PF16169"/>
    </source>
</evidence>
<sequence>MVQQKHFKSRVRERMQKTGESYTSARLQLLKALPAEPSVPGLLPGYPLASPLAQRDAGLWQRVLAQAGVENPATGTPFTEAMLSGLAGGIGFMVFTFEYEQITTATIVTRFHPGPYVGNLINRSGALVEEKSTTSTNAAQVNLDAALDAGRAVVVKVTQGALPWYHSDALEHSDSVDVVVAGKVNGEYLIDDGGLQLRGATAAELAGARGKRKKDKHWQASVVDPGETTVEQLRRSVLESVAETAGVLLGTVPPAGIPAPVAKNFGLVGMQTWTGRLCDTRTKKGWPAMFADEQRLRFGLERIKECLAGTAWGGPAALRPLYARFLAEAAALDGLDRLRQPAQLYAAVGERWQQLADAVDPQCPAEQRTAHFAALADRMEDIQAAEEAAANSLSG</sequence>
<dbReference type="InterPro" id="IPR032369">
    <property type="entry name" value="DUF4872"/>
</dbReference>
<dbReference type="AlphaFoldDB" id="A0A1H1F847"/>
<dbReference type="Proteomes" id="UP000181917">
    <property type="component" value="Unassembled WGS sequence"/>
</dbReference>
<feature type="domain" description="Butirosin biosynthesis protein H N-terminal" evidence="1">
    <location>
        <begin position="63"/>
        <end position="192"/>
    </location>
</feature>
<accession>A0A1H1F847</accession>
<evidence type="ECO:0000313" key="3">
    <source>
        <dbReference type="EMBL" id="SDQ97028.1"/>
    </source>
</evidence>
<gene>
    <name evidence="3" type="ORF">SAMN04489742_3303</name>
</gene>
<evidence type="ECO:0000259" key="1">
    <source>
        <dbReference type="Pfam" id="PF14399"/>
    </source>
</evidence>
<dbReference type="Pfam" id="PF14399">
    <property type="entry name" value="BtrH_N"/>
    <property type="match status" value="1"/>
</dbReference>
<reference evidence="3 4" key="1">
    <citation type="submission" date="2016-10" db="EMBL/GenBank/DDBJ databases">
        <authorList>
            <person name="de Groot N.N."/>
        </authorList>
    </citation>
    <scope>NUCLEOTIDE SEQUENCE [LARGE SCALE GENOMIC DNA]</scope>
    <source>
        <strain evidence="3 4">DSM 20117</strain>
    </source>
</reference>
<proteinExistence type="predicted"/>
<evidence type="ECO:0000313" key="4">
    <source>
        <dbReference type="Proteomes" id="UP000181917"/>
    </source>
</evidence>
<dbReference type="OrthoDB" id="3658511at2"/>
<dbReference type="RefSeq" id="WP_074701397.1">
    <property type="nucleotide sequence ID" value="NZ_CP018863.1"/>
</dbReference>
<feature type="domain" description="DUF4872" evidence="2">
    <location>
        <begin position="229"/>
        <end position="393"/>
    </location>
</feature>
<protein>
    <submittedName>
        <fullName evidence="3">Butirosin biosynthesis protein H, N-terminal</fullName>
    </submittedName>
</protein>
<dbReference type="KEGG" id="acry:AC20117_00975"/>
<name>A0A1H1F847_9MICC</name>
<dbReference type="EMBL" id="FNKH01000002">
    <property type="protein sequence ID" value="SDQ97028.1"/>
    <property type="molecule type" value="Genomic_DNA"/>
</dbReference>
<dbReference type="STRING" id="37928.SAMN04489742_3303"/>